<keyword evidence="1" id="KW-0479">Metal-binding</keyword>
<evidence type="ECO:0000313" key="6">
    <source>
        <dbReference type="EMBL" id="QFR56048.1"/>
    </source>
</evidence>
<dbReference type="InterPro" id="IPR020458">
    <property type="entry name" value="Znf_DskA_TraR_CS"/>
</dbReference>
<keyword evidence="2" id="KW-0863">Zinc-finger</keyword>
<gene>
    <name evidence="6" type="ORF">CPT_Muldoon_093</name>
</gene>
<keyword evidence="3" id="KW-0862">Zinc</keyword>
<dbReference type="PROSITE" id="PS01102">
    <property type="entry name" value="ZF_DKSA_1"/>
    <property type="match status" value="1"/>
</dbReference>
<dbReference type="PANTHER" id="PTHR38777">
    <property type="entry name" value="FELS-2 PROPHAGE PROTEIN"/>
    <property type="match status" value="1"/>
</dbReference>
<dbReference type="EMBL" id="MN095771">
    <property type="protein sequence ID" value="QFR56048.1"/>
    <property type="molecule type" value="Genomic_DNA"/>
</dbReference>
<dbReference type="PRINTS" id="PR00618">
    <property type="entry name" value="DKSAZNFINGER"/>
</dbReference>
<name>A0A5P8PH48_9CAUD</name>
<dbReference type="GO" id="GO:1900378">
    <property type="term" value="P:positive regulation of secondary metabolite biosynthetic process"/>
    <property type="evidence" value="ECO:0007669"/>
    <property type="project" value="TreeGrafter"/>
</dbReference>
<proteinExistence type="predicted"/>
<dbReference type="Gene3D" id="1.20.120.910">
    <property type="entry name" value="DksA, coiled-coil domain"/>
    <property type="match status" value="1"/>
</dbReference>
<accession>A0A5P8PH48</accession>
<sequence>MNGWGPSDDGFATRQATIDDGIAFARQALITAKTRPSRMECEDCEEPIPEARRAAVPGVRFCVECQTSHDKIVHASYNRRGSKDSQLR</sequence>
<evidence type="ECO:0000259" key="5">
    <source>
        <dbReference type="Pfam" id="PF01258"/>
    </source>
</evidence>
<dbReference type="PANTHER" id="PTHR38777:SF1">
    <property type="entry name" value="DNAK SUPPRESSOR PROTEIN"/>
    <property type="match status" value="1"/>
</dbReference>
<evidence type="ECO:0000256" key="4">
    <source>
        <dbReference type="PROSITE-ProRule" id="PRU00510"/>
    </source>
</evidence>
<protein>
    <submittedName>
        <fullName evidence="6">Putative C4-type zinc finger protein</fullName>
    </submittedName>
</protein>
<dbReference type="InterPro" id="IPR000962">
    <property type="entry name" value="Znf_DskA_TraR"/>
</dbReference>
<organism evidence="6 7">
    <name type="scientific">Serratia phage Muldoon</name>
    <dbReference type="NCBI Taxonomy" id="2601678"/>
    <lineage>
        <taxon>Viruses</taxon>
        <taxon>Duplodnaviria</taxon>
        <taxon>Heunggongvirae</taxon>
        <taxon>Uroviricota</taxon>
        <taxon>Caudoviricetes</taxon>
        <taxon>Muldoonvirus</taxon>
        <taxon>Muldoonvirus muldoon</taxon>
    </lineage>
</organism>
<evidence type="ECO:0000313" key="7">
    <source>
        <dbReference type="Proteomes" id="UP000326777"/>
    </source>
</evidence>
<evidence type="ECO:0000256" key="3">
    <source>
        <dbReference type="ARBA" id="ARBA00022833"/>
    </source>
</evidence>
<keyword evidence="7" id="KW-1185">Reference proteome</keyword>
<dbReference type="SUPFAM" id="SSF57716">
    <property type="entry name" value="Glucocorticoid receptor-like (DNA-binding domain)"/>
    <property type="match status" value="1"/>
</dbReference>
<dbReference type="PROSITE" id="PS51128">
    <property type="entry name" value="ZF_DKSA_2"/>
    <property type="match status" value="1"/>
</dbReference>
<dbReference type="InterPro" id="IPR020460">
    <property type="entry name" value="Znf_C4-type_bac"/>
</dbReference>
<dbReference type="Proteomes" id="UP000326777">
    <property type="component" value="Genome"/>
</dbReference>
<dbReference type="Pfam" id="PF01258">
    <property type="entry name" value="zf-dskA_traR"/>
    <property type="match status" value="1"/>
</dbReference>
<dbReference type="GO" id="GO:0008270">
    <property type="term" value="F:zinc ion binding"/>
    <property type="evidence" value="ECO:0007669"/>
    <property type="project" value="UniProtKB-KW"/>
</dbReference>
<evidence type="ECO:0000256" key="2">
    <source>
        <dbReference type="ARBA" id="ARBA00022771"/>
    </source>
</evidence>
<evidence type="ECO:0000256" key="1">
    <source>
        <dbReference type="ARBA" id="ARBA00022723"/>
    </source>
</evidence>
<feature type="zinc finger region" description="dksA C4-type" evidence="4">
    <location>
        <begin position="41"/>
        <end position="65"/>
    </location>
</feature>
<feature type="domain" description="Zinc finger DksA/TraR C4-type" evidence="5">
    <location>
        <begin position="41"/>
        <end position="70"/>
    </location>
</feature>
<reference evidence="7" key="1">
    <citation type="submission" date="2019-06" db="EMBL/GenBank/DDBJ databases">
        <title>Complete genome sequence of Serratia marcescens phage Muldoon.</title>
        <authorList>
            <person name="Campbell S."/>
            <person name="Atkinson C."/>
            <person name="Moreland R."/>
            <person name="Liu M."/>
            <person name="Ramsey J."/>
            <person name="Leavitt J."/>
        </authorList>
    </citation>
    <scope>NUCLEOTIDE SEQUENCE [LARGE SCALE GENOMIC DNA]</scope>
</reference>